<keyword evidence="1" id="KW-0489">Methyltransferase</keyword>
<dbReference type="GO" id="GO:0008168">
    <property type="term" value="F:methyltransferase activity"/>
    <property type="evidence" value="ECO:0007669"/>
    <property type="project" value="UniProtKB-KW"/>
</dbReference>
<evidence type="ECO:0000256" key="4">
    <source>
        <dbReference type="ARBA" id="ARBA00022842"/>
    </source>
</evidence>
<keyword evidence="2" id="KW-0808">Transferase</keyword>
<dbReference type="SUPFAM" id="SSF53335">
    <property type="entry name" value="S-adenosyl-L-methionine-dependent methyltransferases"/>
    <property type="match status" value="1"/>
</dbReference>
<dbReference type="GO" id="GO:0046872">
    <property type="term" value="F:metal ion binding"/>
    <property type="evidence" value="ECO:0007669"/>
    <property type="project" value="UniProtKB-KW"/>
</dbReference>
<dbReference type="Proteomes" id="UP000594263">
    <property type="component" value="Unplaced"/>
</dbReference>
<dbReference type="OMA" id="INEVFIM"/>
<dbReference type="InterPro" id="IPR042086">
    <property type="entry name" value="MeTrfase_capping"/>
</dbReference>
<accession>A0A7N0ZSV5</accession>
<dbReference type="InterPro" id="IPR005299">
    <property type="entry name" value="MeTrfase_7"/>
</dbReference>
<dbReference type="EnsemblPlants" id="Kaladp0024s0957.1.v1.1">
    <property type="protein sequence ID" value="Kaladp0024s0957.1.v1.1"/>
    <property type="gene ID" value="Kaladp0024s0957.v1.1"/>
</dbReference>
<evidence type="ECO:0000313" key="5">
    <source>
        <dbReference type="EnsemblPlants" id="Kaladp0024s0957.1.v1.1"/>
    </source>
</evidence>
<protein>
    <submittedName>
        <fullName evidence="5">Uncharacterized protein</fullName>
    </submittedName>
</protein>
<dbReference type="Gene3D" id="3.40.50.150">
    <property type="entry name" value="Vaccinia Virus protein VP39"/>
    <property type="match status" value="1"/>
</dbReference>
<dbReference type="Pfam" id="PF03492">
    <property type="entry name" value="Methyltransf_7"/>
    <property type="match status" value="1"/>
</dbReference>
<evidence type="ECO:0000313" key="6">
    <source>
        <dbReference type="Proteomes" id="UP000594263"/>
    </source>
</evidence>
<organism evidence="5 6">
    <name type="scientific">Kalanchoe fedtschenkoi</name>
    <name type="common">Lavender scallops</name>
    <name type="synonym">South American air plant</name>
    <dbReference type="NCBI Taxonomy" id="63787"/>
    <lineage>
        <taxon>Eukaryota</taxon>
        <taxon>Viridiplantae</taxon>
        <taxon>Streptophyta</taxon>
        <taxon>Embryophyta</taxon>
        <taxon>Tracheophyta</taxon>
        <taxon>Spermatophyta</taxon>
        <taxon>Magnoliopsida</taxon>
        <taxon>eudicotyledons</taxon>
        <taxon>Gunneridae</taxon>
        <taxon>Pentapetalae</taxon>
        <taxon>Saxifragales</taxon>
        <taxon>Crassulaceae</taxon>
        <taxon>Kalanchoe</taxon>
    </lineage>
</organism>
<reference evidence="5" key="1">
    <citation type="submission" date="2021-01" db="UniProtKB">
        <authorList>
            <consortium name="EnsemblPlants"/>
        </authorList>
    </citation>
    <scope>IDENTIFICATION</scope>
</reference>
<evidence type="ECO:0000256" key="3">
    <source>
        <dbReference type="ARBA" id="ARBA00022723"/>
    </source>
</evidence>
<proteinExistence type="predicted"/>
<name>A0A7N0ZSV5_KALFE</name>
<dbReference type="Gramene" id="Kaladp0024s0957.1.v1.1">
    <property type="protein sequence ID" value="Kaladp0024s0957.1.v1.1"/>
    <property type="gene ID" value="Kaladp0024s0957.v1.1"/>
</dbReference>
<dbReference type="Gene3D" id="1.10.1200.270">
    <property type="entry name" value="Methyltransferase, alpha-helical capping domain"/>
    <property type="match status" value="1"/>
</dbReference>
<dbReference type="PANTHER" id="PTHR31009">
    <property type="entry name" value="S-ADENOSYL-L-METHIONINE:CARBOXYL METHYLTRANSFERASE FAMILY PROTEIN"/>
    <property type="match status" value="1"/>
</dbReference>
<dbReference type="InterPro" id="IPR029063">
    <property type="entry name" value="SAM-dependent_MTases_sf"/>
</dbReference>
<sequence length="350" mass="39154">MGREEDERDHYKVEQVLCMKGGDGETSYAKNSNLQIFVMSKASFMLEESVKELCSTFLFGHSHCRTLIVADLGCATGPNALLAVLNIINNVCKICDDLGQKSPSFFLFLNDLPSNDFNNIFKSLGDFYDPISKNDRECFIAAAPGSFYGRLFPSESLHFTHSSYCLHWLSKVPKGLTDGNGEALNEGNIYIGENSSLVVRMAYADQFKKDFTAFLKSRSEELILGGSMLLTFIGNVTTNASFKIYDVISQTLVEMVKEGMIEKSRLDMFNLPCQHASSEQIREVILGEGSFKIRRLEIIKTDWDGGRDDLDEGASGNNGARGKFIAKYVRARPCSWPDSVKMCWMSCLRE</sequence>
<evidence type="ECO:0000256" key="1">
    <source>
        <dbReference type="ARBA" id="ARBA00022603"/>
    </source>
</evidence>
<keyword evidence="3" id="KW-0479">Metal-binding</keyword>
<evidence type="ECO:0000256" key="2">
    <source>
        <dbReference type="ARBA" id="ARBA00022679"/>
    </source>
</evidence>
<keyword evidence="6" id="KW-1185">Reference proteome</keyword>
<dbReference type="AlphaFoldDB" id="A0A7N0ZSV5"/>
<dbReference type="GO" id="GO:0032259">
    <property type="term" value="P:methylation"/>
    <property type="evidence" value="ECO:0007669"/>
    <property type="project" value="UniProtKB-KW"/>
</dbReference>
<keyword evidence="4" id="KW-0460">Magnesium</keyword>